<accession>A0A5S9M3X0</accession>
<reference evidence="1 2" key="1">
    <citation type="submission" date="2019-12" db="EMBL/GenBank/DDBJ databases">
        <title>Full genome sequence of a Bacillus safensis strain isolated from commercially available natto in Indonesia.</title>
        <authorList>
            <person name="Yoshida M."/>
            <person name="Uomi M."/>
            <person name="Waturangi D."/>
            <person name="Ekaputri J.J."/>
            <person name="Setiamarga D.H.E."/>
        </authorList>
    </citation>
    <scope>NUCLEOTIDE SEQUENCE [LARGE SCALE GENOMIC DNA]</scope>
    <source>
        <strain evidence="1 2">IDN1</strain>
    </source>
</reference>
<sequence length="100" mass="11494">MVLGLMLVHPDLLNAWGYGAAEKTGDIPVWNLFGLEVQKVGYQGQVLPILVASYLLAKLELFITKRTPESIQLFSCCTDYVISHWIFVIYRHWTCYLCNR</sequence>
<dbReference type="GO" id="GO:0090589">
    <property type="term" value="F:protein-phosphocysteine-trehalose phosphotransferase system transporter activity"/>
    <property type="evidence" value="ECO:0007669"/>
    <property type="project" value="TreeGrafter"/>
</dbReference>
<dbReference type="Proteomes" id="UP000464658">
    <property type="component" value="Chromosome"/>
</dbReference>
<dbReference type="GO" id="GO:0005886">
    <property type="term" value="C:plasma membrane"/>
    <property type="evidence" value="ECO:0007669"/>
    <property type="project" value="TreeGrafter"/>
</dbReference>
<dbReference type="EMBL" id="AP021906">
    <property type="protein sequence ID" value="BBP87833.1"/>
    <property type="molecule type" value="Genomic_DNA"/>
</dbReference>
<dbReference type="GO" id="GO:0009401">
    <property type="term" value="P:phosphoenolpyruvate-dependent sugar phosphotransferase system"/>
    <property type="evidence" value="ECO:0007669"/>
    <property type="project" value="TreeGrafter"/>
</dbReference>
<name>A0A5S9M3X0_BACIA</name>
<organism evidence="1 2">
    <name type="scientific">Bacillus safensis</name>
    <dbReference type="NCBI Taxonomy" id="561879"/>
    <lineage>
        <taxon>Bacteria</taxon>
        <taxon>Bacillati</taxon>
        <taxon>Bacillota</taxon>
        <taxon>Bacilli</taxon>
        <taxon>Bacillales</taxon>
        <taxon>Bacillaceae</taxon>
        <taxon>Bacillus</taxon>
    </lineage>
</organism>
<evidence type="ECO:0000313" key="1">
    <source>
        <dbReference type="EMBL" id="BBP87833.1"/>
    </source>
</evidence>
<dbReference type="PANTHER" id="PTHR30175">
    <property type="entry name" value="PHOSPHOTRANSFERASE SYSTEM TRANSPORT PROTEIN"/>
    <property type="match status" value="1"/>
</dbReference>
<dbReference type="InterPro" id="IPR050558">
    <property type="entry name" value="PTS_Sugar-Specific_Components"/>
</dbReference>
<gene>
    <name evidence="1" type="ORF">BsIDN1_14510</name>
</gene>
<evidence type="ECO:0000313" key="2">
    <source>
        <dbReference type="Proteomes" id="UP000464658"/>
    </source>
</evidence>
<dbReference type="GO" id="GO:0015771">
    <property type="term" value="P:trehalose transport"/>
    <property type="evidence" value="ECO:0007669"/>
    <property type="project" value="TreeGrafter"/>
</dbReference>
<dbReference type="PANTHER" id="PTHR30175:SF4">
    <property type="entry name" value="PTS SYSTEM TREHALOSE-SPECIFIC EIIBC COMPONENT"/>
    <property type="match status" value="1"/>
</dbReference>
<proteinExistence type="predicted"/>
<protein>
    <submittedName>
        <fullName evidence="1">Uncharacterized protein</fullName>
    </submittedName>
</protein>
<dbReference type="AlphaFoldDB" id="A0A5S9M3X0"/>